<sequence>MPEIASSTSSTIERYYTLKGRPHAHLQGITLPPEVECYLGALTEIAEALGIDDLSFSSYASAIDDCELEELSVSRALLRTRHVEDDLTDKLLSTIHEDQLIQKWMQTLQAPADPQETVPALERRKAALTAKAKEYARELDELNTDMPENLPLTITELAAFRKELKKQEQVLKEKRAKVEAFQGLPPNIELARLALQEARDKQMELIQLRERLLGKMVDGVS</sequence>
<evidence type="ECO:0000256" key="4">
    <source>
        <dbReference type="ARBA" id="ARBA00022618"/>
    </source>
</evidence>
<dbReference type="GO" id="GO:0005829">
    <property type="term" value="C:cytosol"/>
    <property type="evidence" value="ECO:0007669"/>
    <property type="project" value="TreeGrafter"/>
</dbReference>
<keyword evidence="5" id="KW-0493">Microtubule</keyword>
<evidence type="ECO:0000256" key="7">
    <source>
        <dbReference type="ARBA" id="ARBA00023054"/>
    </source>
</evidence>
<dbReference type="Proteomes" id="UP000292957">
    <property type="component" value="Unassembled WGS sequence"/>
</dbReference>
<keyword evidence="8" id="KW-0206">Cytoskeleton</keyword>
<feature type="coiled-coil region" evidence="10">
    <location>
        <begin position="118"/>
        <end position="211"/>
    </location>
</feature>
<accession>A0A4Q9MVU1</accession>
<dbReference type="GO" id="GO:0051225">
    <property type="term" value="P:spindle assembly"/>
    <property type="evidence" value="ECO:0007669"/>
    <property type="project" value="InterPro"/>
</dbReference>
<gene>
    <name evidence="11" type="ORF">BD311DRAFT_690099</name>
</gene>
<dbReference type="PANTHER" id="PTHR31570:SF1">
    <property type="entry name" value="HAUS AUGMIN-LIKE COMPLEX SUBUNIT 1"/>
    <property type="match status" value="1"/>
</dbReference>
<evidence type="ECO:0000256" key="6">
    <source>
        <dbReference type="ARBA" id="ARBA00022776"/>
    </source>
</evidence>
<evidence type="ECO:0000256" key="2">
    <source>
        <dbReference type="ARBA" id="ARBA00005479"/>
    </source>
</evidence>
<organism evidence="11">
    <name type="scientific">Dichomitus squalens</name>
    <dbReference type="NCBI Taxonomy" id="114155"/>
    <lineage>
        <taxon>Eukaryota</taxon>
        <taxon>Fungi</taxon>
        <taxon>Dikarya</taxon>
        <taxon>Basidiomycota</taxon>
        <taxon>Agaricomycotina</taxon>
        <taxon>Agaricomycetes</taxon>
        <taxon>Polyporales</taxon>
        <taxon>Polyporaceae</taxon>
        <taxon>Dichomitus</taxon>
    </lineage>
</organism>
<dbReference type="GO" id="GO:0005874">
    <property type="term" value="C:microtubule"/>
    <property type="evidence" value="ECO:0007669"/>
    <property type="project" value="UniProtKB-KW"/>
</dbReference>
<dbReference type="PANTHER" id="PTHR31570">
    <property type="entry name" value="HAUS AUGMIN-LIKE COMPLEX SUBUNIT 1"/>
    <property type="match status" value="1"/>
</dbReference>
<keyword evidence="3" id="KW-0963">Cytoplasm</keyword>
<proteinExistence type="inferred from homology"/>
<evidence type="ECO:0000313" key="11">
    <source>
        <dbReference type="EMBL" id="TBU30772.1"/>
    </source>
</evidence>
<dbReference type="GO" id="GO:0070652">
    <property type="term" value="C:HAUS complex"/>
    <property type="evidence" value="ECO:0007669"/>
    <property type="project" value="InterPro"/>
</dbReference>
<dbReference type="Pfam" id="PF25762">
    <property type="entry name" value="HAUS1"/>
    <property type="match status" value="1"/>
</dbReference>
<dbReference type="AlphaFoldDB" id="A0A4Q9MVU1"/>
<reference evidence="11" key="1">
    <citation type="submission" date="2019-01" db="EMBL/GenBank/DDBJ databases">
        <title>Draft genome sequences of three monokaryotic isolates of the white-rot basidiomycete fungus Dichomitus squalens.</title>
        <authorList>
            <consortium name="DOE Joint Genome Institute"/>
            <person name="Lopez S.C."/>
            <person name="Andreopoulos B."/>
            <person name="Pangilinan J."/>
            <person name="Lipzen A."/>
            <person name="Riley R."/>
            <person name="Ahrendt S."/>
            <person name="Ng V."/>
            <person name="Barry K."/>
            <person name="Daum C."/>
            <person name="Grigoriev I.V."/>
            <person name="Hilden K.S."/>
            <person name="Makela M.R."/>
            <person name="de Vries R.P."/>
        </authorList>
    </citation>
    <scope>NUCLEOTIDE SEQUENCE [LARGE SCALE GENOMIC DNA]</scope>
    <source>
        <strain evidence="11">OM18370.1</strain>
    </source>
</reference>
<evidence type="ECO:0000256" key="5">
    <source>
        <dbReference type="ARBA" id="ARBA00022701"/>
    </source>
</evidence>
<dbReference type="GO" id="GO:0051301">
    <property type="term" value="P:cell division"/>
    <property type="evidence" value="ECO:0007669"/>
    <property type="project" value="UniProtKB-KW"/>
</dbReference>
<keyword evidence="9" id="KW-0131">Cell cycle</keyword>
<dbReference type="EMBL" id="ML143403">
    <property type="protein sequence ID" value="TBU30772.1"/>
    <property type="molecule type" value="Genomic_DNA"/>
</dbReference>
<comment type="subcellular location">
    <subcellularLocation>
        <location evidence="1">Cytoplasm</location>
        <location evidence="1">Cytoskeleton</location>
        <location evidence="1">Spindle</location>
    </subcellularLocation>
</comment>
<comment type="similarity">
    <text evidence="2">Belongs to the HAUS1 family.</text>
</comment>
<evidence type="ECO:0000256" key="10">
    <source>
        <dbReference type="SAM" id="Coils"/>
    </source>
</evidence>
<evidence type="ECO:0000256" key="3">
    <source>
        <dbReference type="ARBA" id="ARBA00022490"/>
    </source>
</evidence>
<dbReference type="OrthoDB" id="5372507at2759"/>
<dbReference type="InterPro" id="IPR026243">
    <property type="entry name" value="HAUS1"/>
</dbReference>
<name>A0A4Q9MVU1_9APHY</name>
<evidence type="ECO:0000256" key="1">
    <source>
        <dbReference type="ARBA" id="ARBA00004186"/>
    </source>
</evidence>
<keyword evidence="4" id="KW-0132">Cell division</keyword>
<evidence type="ECO:0000256" key="8">
    <source>
        <dbReference type="ARBA" id="ARBA00023212"/>
    </source>
</evidence>
<protein>
    <submittedName>
        <fullName evidence="11">Uncharacterized protein</fullName>
    </submittedName>
</protein>
<keyword evidence="6" id="KW-0498">Mitosis</keyword>
<keyword evidence="7 10" id="KW-0175">Coiled coil</keyword>
<evidence type="ECO:0000256" key="9">
    <source>
        <dbReference type="ARBA" id="ARBA00023306"/>
    </source>
</evidence>
<dbReference type="GO" id="GO:0005819">
    <property type="term" value="C:spindle"/>
    <property type="evidence" value="ECO:0007669"/>
    <property type="project" value="UniProtKB-SubCell"/>
</dbReference>